<dbReference type="EMBL" id="BLQM01000265">
    <property type="protein sequence ID" value="GMH79432.1"/>
    <property type="molecule type" value="Genomic_DNA"/>
</dbReference>
<protein>
    <submittedName>
        <fullName evidence="1">Uncharacterized protein</fullName>
    </submittedName>
</protein>
<evidence type="ECO:0000313" key="1">
    <source>
        <dbReference type="EMBL" id="GMH79432.1"/>
    </source>
</evidence>
<accession>A0A9W7B1M5</accession>
<gene>
    <name evidence="1" type="ORF">TL16_g08143</name>
</gene>
<evidence type="ECO:0000313" key="2">
    <source>
        <dbReference type="Proteomes" id="UP001162640"/>
    </source>
</evidence>
<comment type="caution">
    <text evidence="1">The sequence shown here is derived from an EMBL/GenBank/DDBJ whole genome shotgun (WGS) entry which is preliminary data.</text>
</comment>
<name>A0A9W7B1M5_9STRA</name>
<organism evidence="1 2">
    <name type="scientific">Triparma laevis f. inornata</name>
    <dbReference type="NCBI Taxonomy" id="1714386"/>
    <lineage>
        <taxon>Eukaryota</taxon>
        <taxon>Sar</taxon>
        <taxon>Stramenopiles</taxon>
        <taxon>Ochrophyta</taxon>
        <taxon>Bolidophyceae</taxon>
        <taxon>Parmales</taxon>
        <taxon>Triparmaceae</taxon>
        <taxon>Triparma</taxon>
    </lineage>
</organism>
<reference evidence="2" key="1">
    <citation type="journal article" date="2023" name="Commun. Biol.">
        <title>Genome analysis of Parmales, the sister group of diatoms, reveals the evolutionary specialization of diatoms from phago-mixotrophs to photoautotrophs.</title>
        <authorList>
            <person name="Ban H."/>
            <person name="Sato S."/>
            <person name="Yoshikawa S."/>
            <person name="Yamada K."/>
            <person name="Nakamura Y."/>
            <person name="Ichinomiya M."/>
            <person name="Sato N."/>
            <person name="Blanc-Mathieu R."/>
            <person name="Endo H."/>
            <person name="Kuwata A."/>
            <person name="Ogata H."/>
        </authorList>
    </citation>
    <scope>NUCLEOTIDE SEQUENCE [LARGE SCALE GENOMIC DNA]</scope>
</reference>
<sequence>MLMAIDASSFTLRTTQHKPKSALLGGYHADVGADPANIPKLFVANSESISSTEKLLLSMKVPYTTVPISSPHPDWFNRINEFRNLPAFRNPEDCNRVISGEECCNEYIRGYFSAKEEDYDKQASKTNRDYYYERAKKCMNKNKPQ</sequence>
<dbReference type="AlphaFoldDB" id="A0A9W7B1M5"/>
<proteinExistence type="predicted"/>
<dbReference type="Proteomes" id="UP001162640">
    <property type="component" value="Unassembled WGS sequence"/>
</dbReference>